<keyword evidence="1" id="KW-0808">Transferase</keyword>
<keyword evidence="2" id="KW-0547">Nucleotide-binding</keyword>
<name>A0AAJ2NNB8_ALKPS</name>
<accession>A0AAJ2NNB8</accession>
<dbReference type="Proteomes" id="UP001285636">
    <property type="component" value="Unassembled WGS sequence"/>
</dbReference>
<dbReference type="GO" id="GO:0009229">
    <property type="term" value="P:thiamine diphosphate biosynthetic process"/>
    <property type="evidence" value="ECO:0007669"/>
    <property type="project" value="InterPro"/>
</dbReference>
<reference evidence="6" key="1">
    <citation type="submission" date="2023-10" db="EMBL/GenBank/DDBJ databases">
        <title>Screening of Alkalihalophilus pseudofirmusBZ-TG-HK211 and Its Alleviation of Salt Stress on Rapeseed Growth.</title>
        <authorList>
            <person name="Zhao B."/>
            <person name="Guo T."/>
        </authorList>
    </citation>
    <scope>NUCLEOTIDE SEQUENCE</scope>
    <source>
        <strain evidence="6">BZ-TG-HK211</strain>
    </source>
</reference>
<dbReference type="GO" id="GO:0016301">
    <property type="term" value="F:kinase activity"/>
    <property type="evidence" value="ECO:0007669"/>
    <property type="project" value="UniProtKB-KW"/>
</dbReference>
<evidence type="ECO:0000313" key="6">
    <source>
        <dbReference type="EMBL" id="MDV2885538.1"/>
    </source>
</evidence>
<dbReference type="EMBL" id="JAWJAY010000001">
    <property type="protein sequence ID" value="MDV2885538.1"/>
    <property type="molecule type" value="Genomic_DNA"/>
</dbReference>
<dbReference type="NCBIfam" id="NF040608">
    <property type="entry name" value="division_SteA"/>
    <property type="match status" value="1"/>
</dbReference>
<protein>
    <submittedName>
        <fullName evidence="6">Cytokinetic ring protein SteA</fullName>
    </submittedName>
</protein>
<organism evidence="6 7">
    <name type="scientific">Alkalihalophilus pseudofirmus</name>
    <name type="common">Bacillus pseudofirmus</name>
    <dbReference type="NCBI Taxonomy" id="79885"/>
    <lineage>
        <taxon>Bacteria</taxon>
        <taxon>Bacillati</taxon>
        <taxon>Bacillota</taxon>
        <taxon>Bacilli</taxon>
        <taxon>Bacillales</taxon>
        <taxon>Bacillaceae</taxon>
        <taxon>Alkalihalophilus</taxon>
    </lineage>
</organism>
<keyword evidence="4" id="KW-0067">ATP-binding</keyword>
<dbReference type="RefSeq" id="WP_331377403.1">
    <property type="nucleotide sequence ID" value="NZ_CP144224.1"/>
</dbReference>
<dbReference type="SUPFAM" id="SSF63999">
    <property type="entry name" value="Thiamin pyrophosphokinase, catalytic domain"/>
    <property type="match status" value="1"/>
</dbReference>
<dbReference type="GO" id="GO:0005524">
    <property type="term" value="F:ATP binding"/>
    <property type="evidence" value="ECO:0007669"/>
    <property type="project" value="UniProtKB-KW"/>
</dbReference>
<dbReference type="InterPro" id="IPR036759">
    <property type="entry name" value="TPK_catalytic_sf"/>
</dbReference>
<sequence>MMSQVILGPIYENKQTKKLIHHIPIGSIAFLWHEDIDSVSASGLIERGVKAIVNASTSMTGRYEHSNIEMLLSAGIHVFDVVCMMEKQKIFDGEEALIIQDKLYVKSFDGYEEIAAVASYNSQVVNQLKGLAKASYSYRFDDFITNTLDYAQKEKATFMLKKHLPEVFDRLEKQKVLIVARGGGYEKDLAYAKKLLNQADLTVIAVDGAADGLRKLGYQPDFIIGDMDSVSEESLQSGAALVCHSYEDGYSPGSTRLSSLGLSYQTLSLVGTSEDMAIQASYWSNADHIYLVGCRFGMRDYLEKGRPGMASSVLARIQAGDCLTDLKGIHKLEKNHLGTIVNRMKQLEAVVSEWVKKAADKKDWIRKKGAFHHE</sequence>
<feature type="domain" description="Thiamin pyrophosphokinase catalytic" evidence="5">
    <location>
        <begin position="193"/>
        <end position="236"/>
    </location>
</feature>
<dbReference type="Pfam" id="PF04263">
    <property type="entry name" value="TPK_catalytic"/>
    <property type="match status" value="1"/>
</dbReference>
<gene>
    <name evidence="6" type="primary">steA</name>
    <name evidence="6" type="ORF">RYX45_10100</name>
</gene>
<dbReference type="InterPro" id="IPR007371">
    <property type="entry name" value="TPK_catalytic"/>
</dbReference>
<dbReference type="AlphaFoldDB" id="A0AAJ2NNB8"/>
<dbReference type="InterPro" id="IPR047795">
    <property type="entry name" value="Put_SteA-like"/>
</dbReference>
<evidence type="ECO:0000259" key="5">
    <source>
        <dbReference type="Pfam" id="PF04263"/>
    </source>
</evidence>
<dbReference type="Gene3D" id="3.40.50.10240">
    <property type="entry name" value="Thiamin pyrophosphokinase, catalytic domain"/>
    <property type="match status" value="1"/>
</dbReference>
<evidence type="ECO:0000256" key="2">
    <source>
        <dbReference type="ARBA" id="ARBA00022741"/>
    </source>
</evidence>
<proteinExistence type="predicted"/>
<evidence type="ECO:0000313" key="7">
    <source>
        <dbReference type="Proteomes" id="UP001285636"/>
    </source>
</evidence>
<keyword evidence="3" id="KW-0418">Kinase</keyword>
<evidence type="ECO:0000256" key="4">
    <source>
        <dbReference type="ARBA" id="ARBA00022840"/>
    </source>
</evidence>
<comment type="caution">
    <text evidence="6">The sequence shown here is derived from an EMBL/GenBank/DDBJ whole genome shotgun (WGS) entry which is preliminary data.</text>
</comment>
<evidence type="ECO:0000256" key="1">
    <source>
        <dbReference type="ARBA" id="ARBA00022679"/>
    </source>
</evidence>
<evidence type="ECO:0000256" key="3">
    <source>
        <dbReference type="ARBA" id="ARBA00022777"/>
    </source>
</evidence>
<dbReference type="GO" id="GO:0004788">
    <property type="term" value="F:thiamine diphosphokinase activity"/>
    <property type="evidence" value="ECO:0007669"/>
    <property type="project" value="InterPro"/>
</dbReference>